<evidence type="ECO:0000313" key="2">
    <source>
        <dbReference type="EMBL" id="GIM82895.1"/>
    </source>
</evidence>
<dbReference type="InterPro" id="IPR051604">
    <property type="entry name" value="Ergot_Alk_Oxidoreductase"/>
</dbReference>
<evidence type="ECO:0000259" key="1">
    <source>
        <dbReference type="Pfam" id="PF13460"/>
    </source>
</evidence>
<dbReference type="InterPro" id="IPR036291">
    <property type="entry name" value="NAD(P)-bd_dom_sf"/>
</dbReference>
<evidence type="ECO:0000313" key="4">
    <source>
        <dbReference type="Proteomes" id="UP000315983"/>
    </source>
</evidence>
<reference evidence="2 5" key="2">
    <citation type="submission" date="2021-03" db="EMBL/GenBank/DDBJ databases">
        <title>Whole genome shotgun sequence of Salinispora arenicola NBRC 105043.</title>
        <authorList>
            <person name="Komaki H."/>
            <person name="Tamura T."/>
        </authorList>
    </citation>
    <scope>NUCLEOTIDE SEQUENCE [LARGE SCALE GENOMIC DNA]</scope>
    <source>
        <strain evidence="2 5">NBRC 105043</strain>
    </source>
</reference>
<dbReference type="GeneID" id="93770358"/>
<dbReference type="AlphaFoldDB" id="A0A542XJD3"/>
<dbReference type="RefSeq" id="WP_016813906.1">
    <property type="nucleotide sequence ID" value="NZ_BOQM01000006.1"/>
</dbReference>
<dbReference type="EMBL" id="VFOL01000001">
    <property type="protein sequence ID" value="TQL35964.1"/>
    <property type="molecule type" value="Genomic_DNA"/>
</dbReference>
<dbReference type="PANTHER" id="PTHR43162">
    <property type="match status" value="1"/>
</dbReference>
<feature type="domain" description="NAD(P)-binding" evidence="1">
    <location>
        <begin position="6"/>
        <end position="181"/>
    </location>
</feature>
<dbReference type="PANTHER" id="PTHR43162:SF1">
    <property type="entry name" value="PRESTALK A DIFFERENTIATION PROTEIN A"/>
    <property type="match status" value="1"/>
</dbReference>
<dbReference type="EMBL" id="BOQM01000006">
    <property type="protein sequence ID" value="GIM82895.1"/>
    <property type="molecule type" value="Genomic_DNA"/>
</dbReference>
<dbReference type="Proteomes" id="UP000677457">
    <property type="component" value="Unassembled WGS sequence"/>
</dbReference>
<dbReference type="Gene3D" id="3.90.25.10">
    <property type="entry name" value="UDP-galactose 4-epimerase, domain 1"/>
    <property type="match status" value="1"/>
</dbReference>
<gene>
    <name evidence="3" type="ORF">FB564_1036</name>
    <name evidence="2" type="ORF">Sar04_09510</name>
</gene>
<proteinExistence type="predicted"/>
<dbReference type="SUPFAM" id="SSF51735">
    <property type="entry name" value="NAD(P)-binding Rossmann-fold domains"/>
    <property type="match status" value="1"/>
</dbReference>
<accession>A0A542XJD3</accession>
<dbReference type="Pfam" id="PF13460">
    <property type="entry name" value="NAD_binding_10"/>
    <property type="match status" value="1"/>
</dbReference>
<protein>
    <submittedName>
        <fullName evidence="2">NmrA family transcriptional regulator</fullName>
    </submittedName>
    <submittedName>
        <fullName evidence="3">Uncharacterized protein YbjT (DUF2867 family)</fullName>
    </submittedName>
</protein>
<dbReference type="Gene3D" id="3.40.50.720">
    <property type="entry name" value="NAD(P)-binding Rossmann-like Domain"/>
    <property type="match status" value="1"/>
</dbReference>
<evidence type="ECO:0000313" key="5">
    <source>
        <dbReference type="Proteomes" id="UP000677457"/>
    </source>
</evidence>
<comment type="caution">
    <text evidence="3">The sequence shown here is derived from an EMBL/GenBank/DDBJ whole genome shotgun (WGS) entry which is preliminary data.</text>
</comment>
<dbReference type="Proteomes" id="UP000315983">
    <property type="component" value="Unassembled WGS sequence"/>
</dbReference>
<organism evidence="3 4">
    <name type="scientific">Salinispora arenicola</name>
    <dbReference type="NCBI Taxonomy" id="168697"/>
    <lineage>
        <taxon>Bacteria</taxon>
        <taxon>Bacillati</taxon>
        <taxon>Actinomycetota</taxon>
        <taxon>Actinomycetes</taxon>
        <taxon>Micromonosporales</taxon>
        <taxon>Micromonosporaceae</taxon>
        <taxon>Salinispora</taxon>
    </lineage>
</organism>
<keyword evidence="5" id="KW-1185">Reference proteome</keyword>
<dbReference type="InterPro" id="IPR016040">
    <property type="entry name" value="NAD(P)-bd_dom"/>
</dbReference>
<sequence length="283" mass="30526">MYLITGATGNVGGPLARQLHEQDHPVRVLVRNPARAADLPAGIERSVGDLDNPDNVANAVKGVNAVFLMHVGGGTRQTQIMIDAVRNAGNTRIVLLSSVGARLMPISDNPFIGGVLAAREDLVRESGLDVTYLRPNGFASNALWWLDGIREGKVVDPTGEGRLAVIDPEDIARCAAVVLTQDRHVGKGYTLTGPEALTSREQVATIAEVTGQKIDFHEVTPREFAQTQIANGVPAEQAQALEYLNTVFRKGRAAYVTDDVQNLTDQAPGTFRDWCERNADALR</sequence>
<evidence type="ECO:0000313" key="3">
    <source>
        <dbReference type="EMBL" id="TQL35964.1"/>
    </source>
</evidence>
<reference evidence="3 4" key="1">
    <citation type="submission" date="2019-06" db="EMBL/GenBank/DDBJ databases">
        <title>Sequencing the genomes of 1000 actinobacteria strains.</title>
        <authorList>
            <person name="Klenk H.-P."/>
        </authorList>
    </citation>
    <scope>NUCLEOTIDE SEQUENCE [LARGE SCALE GENOMIC DNA]</scope>
    <source>
        <strain evidence="3 4">DSM 44819</strain>
    </source>
</reference>
<name>A0A542XJD3_SALAC</name>